<name>A0A508B8Q1_9GAMM</name>
<protein>
    <submittedName>
        <fullName evidence="1">Uncharacterized protein</fullName>
    </submittedName>
</protein>
<accession>A0A508B8Q1</accession>
<evidence type="ECO:0000313" key="1">
    <source>
        <dbReference type="EMBL" id="KAB8198710.1"/>
    </source>
</evidence>
<dbReference type="EMBL" id="VICD02000006">
    <property type="protein sequence ID" value="KAB8198710.1"/>
    <property type="molecule type" value="Genomic_DNA"/>
</dbReference>
<gene>
    <name evidence="1" type="ORF">FKV24_000660</name>
</gene>
<proteinExistence type="predicted"/>
<reference evidence="1 2" key="1">
    <citation type="submission" date="2019-10" db="EMBL/GenBank/DDBJ databases">
        <title>Lysobacter alkalisoli sp. nov., isolated from saline-alkaline soil.</title>
        <authorList>
            <person name="Sun J.-Q."/>
        </authorList>
    </citation>
    <scope>NUCLEOTIDE SEQUENCE [LARGE SCALE GENOMIC DNA]</scope>
    <source>
        <strain evidence="1 2">KCTC 42381</strain>
    </source>
</reference>
<comment type="caution">
    <text evidence="1">The sequence shown here is derived from an EMBL/GenBank/DDBJ whole genome shotgun (WGS) entry which is preliminary data.</text>
</comment>
<dbReference type="AlphaFoldDB" id="A0A508B8Q1"/>
<evidence type="ECO:0000313" key="2">
    <source>
        <dbReference type="Proteomes" id="UP000320431"/>
    </source>
</evidence>
<dbReference type="RefSeq" id="WP_141480801.1">
    <property type="nucleotide sequence ID" value="NZ_VICD02000006.1"/>
</dbReference>
<sequence length="69" mass="7592">MRSTIQLTAHPAPFEDLTAEDIRAFFLEQPVKLPADPAPFQGYTPEELDLLYADVAAAPTFVGSEGEER</sequence>
<organism evidence="1 2">
    <name type="scientific">Marilutibacter maris</name>
    <dbReference type="NCBI Taxonomy" id="1605891"/>
    <lineage>
        <taxon>Bacteria</taxon>
        <taxon>Pseudomonadati</taxon>
        <taxon>Pseudomonadota</taxon>
        <taxon>Gammaproteobacteria</taxon>
        <taxon>Lysobacterales</taxon>
        <taxon>Lysobacteraceae</taxon>
        <taxon>Marilutibacter</taxon>
    </lineage>
</organism>
<dbReference type="Proteomes" id="UP000320431">
    <property type="component" value="Unassembled WGS sequence"/>
</dbReference>